<keyword evidence="7" id="KW-1185">Reference proteome</keyword>
<keyword evidence="3 4" id="KW-0808">Transferase</keyword>
<accession>A0A124SH41</accession>
<dbReference type="CDD" id="cd03784">
    <property type="entry name" value="GT1_Gtf-like"/>
    <property type="match status" value="1"/>
</dbReference>
<comment type="caution">
    <text evidence="6">The sequence shown here is derived from an EMBL/GenBank/DDBJ whole genome shotgun (WGS) entry which is preliminary data.</text>
</comment>
<organism evidence="6 7">
    <name type="scientific">Cynara cardunculus var. scolymus</name>
    <name type="common">Globe artichoke</name>
    <name type="synonym">Cynara scolymus</name>
    <dbReference type="NCBI Taxonomy" id="59895"/>
    <lineage>
        <taxon>Eukaryota</taxon>
        <taxon>Viridiplantae</taxon>
        <taxon>Streptophyta</taxon>
        <taxon>Embryophyta</taxon>
        <taxon>Tracheophyta</taxon>
        <taxon>Spermatophyta</taxon>
        <taxon>Magnoliopsida</taxon>
        <taxon>eudicotyledons</taxon>
        <taxon>Gunneridae</taxon>
        <taxon>Pentapetalae</taxon>
        <taxon>asterids</taxon>
        <taxon>campanulids</taxon>
        <taxon>Asterales</taxon>
        <taxon>Asteraceae</taxon>
        <taxon>Carduoideae</taxon>
        <taxon>Cardueae</taxon>
        <taxon>Carduinae</taxon>
        <taxon>Cynara</taxon>
    </lineage>
</organism>
<evidence type="ECO:0000256" key="2">
    <source>
        <dbReference type="ARBA" id="ARBA00022676"/>
    </source>
</evidence>
<dbReference type="PANTHER" id="PTHR11926">
    <property type="entry name" value="GLUCOSYL/GLUCURONOSYL TRANSFERASES"/>
    <property type="match status" value="1"/>
</dbReference>
<sequence length="535" mass="58976">MAMVERGCERGRDEDEGTWGPVIVKLVAGGGVGHSEGGVGTRYNLRYEPITGSPIMTKVMVQPQPHFLLLTFPAQGHINPALQFAKRLLRLGVKVTLSTCVSAYRRMSKAGQIPEFLNFAVFSDGFDDGYSVGDTTFYMNQLKTLGSQSLKETILSCAADGTPVTCLAYTLLLPWAAGVACGLNVPSALLWIQPASVFRIYYYYFNGYDKLIGEDCNEPSWSIKLPGLPLLKSCDLPSFCLPSNIYNFVTPLFKEQLAVLDSENKPKILVNSFDALEKEALKEIDGRLNLIAVGPLIPSAFLDGKDPSDTSFGGDLYETSKVCVEWMNAKPEGSIVYVSFGSIIMLSKKQKEAMAHGLLASRRPFLWVVRNKDGNRKTGNEAEEEEDEELSCKEELEELGLIVPWCSQLEVLSHPSLGCFVTHCGWNSTLESIVCGVPVVAFPHWTDQTTNAKLLEDEWRTGVRVAANEEGVVEGDEIRRCIEMVMGAEETGAEMRKNVKKWKDLAREAMKESGSSNMNLKAFVEEVNGSATETK</sequence>
<gene>
    <name evidence="6" type="ORF">Ccrd_013270</name>
</gene>
<dbReference type="PROSITE" id="PS00375">
    <property type="entry name" value="UDPGT"/>
    <property type="match status" value="1"/>
</dbReference>
<dbReference type="GO" id="GO:0080043">
    <property type="term" value="F:quercetin 3-O-glucosyltransferase activity"/>
    <property type="evidence" value="ECO:0007669"/>
    <property type="project" value="TreeGrafter"/>
</dbReference>
<dbReference type="GO" id="GO:0080044">
    <property type="term" value="F:quercetin 7-O-glucosyltransferase activity"/>
    <property type="evidence" value="ECO:0007669"/>
    <property type="project" value="TreeGrafter"/>
</dbReference>
<evidence type="ECO:0000256" key="4">
    <source>
        <dbReference type="RuleBase" id="RU003718"/>
    </source>
</evidence>
<dbReference type="AlphaFoldDB" id="A0A124SH41"/>
<keyword evidence="2 4" id="KW-0328">Glycosyltransferase</keyword>
<evidence type="ECO:0000256" key="5">
    <source>
        <dbReference type="RuleBase" id="RU362057"/>
    </source>
</evidence>
<name>A0A124SH41_CYNCS</name>
<dbReference type="Gramene" id="KVI08356">
    <property type="protein sequence ID" value="KVI08356"/>
    <property type="gene ID" value="Ccrd_013270"/>
</dbReference>
<evidence type="ECO:0000256" key="1">
    <source>
        <dbReference type="ARBA" id="ARBA00009995"/>
    </source>
</evidence>
<protein>
    <recommendedName>
        <fullName evidence="5">Glycosyltransferase</fullName>
        <ecNumber evidence="5">2.4.1.-</ecNumber>
    </recommendedName>
</protein>
<dbReference type="InterPro" id="IPR002213">
    <property type="entry name" value="UDP_glucos_trans"/>
</dbReference>
<dbReference type="SUPFAM" id="SSF53756">
    <property type="entry name" value="UDP-Glycosyltransferase/glycogen phosphorylase"/>
    <property type="match status" value="1"/>
</dbReference>
<dbReference type="Gene3D" id="3.40.50.2000">
    <property type="entry name" value="Glycogen Phosphorylase B"/>
    <property type="match status" value="2"/>
</dbReference>
<comment type="similarity">
    <text evidence="1 4">Belongs to the UDP-glycosyltransferase family.</text>
</comment>
<dbReference type="InterPro" id="IPR035595">
    <property type="entry name" value="UDP_glycos_trans_CS"/>
</dbReference>
<reference evidence="6 7" key="1">
    <citation type="journal article" date="2016" name="Sci. Rep.">
        <title>The genome sequence of the outbreeding globe artichoke constructed de novo incorporating a phase-aware low-pass sequencing strategy of F1 progeny.</title>
        <authorList>
            <person name="Scaglione D."/>
            <person name="Reyes-Chin-Wo S."/>
            <person name="Acquadro A."/>
            <person name="Froenicke L."/>
            <person name="Portis E."/>
            <person name="Beitel C."/>
            <person name="Tirone M."/>
            <person name="Mauro R."/>
            <person name="Lo Monaco A."/>
            <person name="Mauromicale G."/>
            <person name="Faccioli P."/>
            <person name="Cattivelli L."/>
            <person name="Rieseberg L."/>
            <person name="Michelmore R."/>
            <person name="Lanteri S."/>
        </authorList>
    </citation>
    <scope>NUCLEOTIDE SEQUENCE [LARGE SCALE GENOMIC DNA]</scope>
    <source>
        <strain evidence="6">2C</strain>
    </source>
</reference>
<dbReference type="EC" id="2.4.1.-" evidence="5"/>
<dbReference type="FunFam" id="3.40.50.2000:FF:000019">
    <property type="entry name" value="Glycosyltransferase"/>
    <property type="match status" value="1"/>
</dbReference>
<evidence type="ECO:0000313" key="6">
    <source>
        <dbReference type="EMBL" id="KVI08356.1"/>
    </source>
</evidence>
<dbReference type="EMBL" id="LEKV01001136">
    <property type="protein sequence ID" value="KVI08356.1"/>
    <property type="molecule type" value="Genomic_DNA"/>
</dbReference>
<dbReference type="Pfam" id="PF00201">
    <property type="entry name" value="UDPGT"/>
    <property type="match status" value="1"/>
</dbReference>
<proteinExistence type="inferred from homology"/>
<dbReference type="STRING" id="59895.A0A124SH41"/>
<evidence type="ECO:0000256" key="3">
    <source>
        <dbReference type="ARBA" id="ARBA00022679"/>
    </source>
</evidence>
<dbReference type="Proteomes" id="UP000243975">
    <property type="component" value="Unassembled WGS sequence"/>
</dbReference>
<dbReference type="PANTHER" id="PTHR11926:SF870">
    <property type="entry name" value="UDP-GLYCOSYLTRANSFERASE 75B1"/>
    <property type="match status" value="1"/>
</dbReference>
<dbReference type="OMA" id="AYFHYFR"/>
<evidence type="ECO:0000313" key="7">
    <source>
        <dbReference type="Proteomes" id="UP000243975"/>
    </source>
</evidence>